<dbReference type="AlphaFoldDB" id="X0Y1E8"/>
<evidence type="ECO:0000313" key="1">
    <source>
        <dbReference type="EMBL" id="GAG49664.1"/>
    </source>
</evidence>
<accession>X0Y1E8</accession>
<sequence>MAEQVFATDNALTNKAWSLGVEAEVLKKISFAAFMGRRSDALLQVKDELMKGPGDQITIGLRMQMDETVAAPEDVDVLTGNEKTL</sequence>
<gene>
    <name evidence="1" type="ORF">S01H1_82417</name>
</gene>
<proteinExistence type="predicted"/>
<feature type="non-terminal residue" evidence="1">
    <location>
        <position position="85"/>
    </location>
</feature>
<dbReference type="EMBL" id="BARS01055867">
    <property type="protein sequence ID" value="GAG49664.1"/>
    <property type="molecule type" value="Genomic_DNA"/>
</dbReference>
<reference evidence="1" key="1">
    <citation type="journal article" date="2014" name="Front. Microbiol.">
        <title>High frequency of phylogenetically diverse reductive dehalogenase-homologous genes in deep subseafloor sedimentary metagenomes.</title>
        <authorList>
            <person name="Kawai M."/>
            <person name="Futagami T."/>
            <person name="Toyoda A."/>
            <person name="Takaki Y."/>
            <person name="Nishi S."/>
            <person name="Hori S."/>
            <person name="Arai W."/>
            <person name="Tsubouchi T."/>
            <person name="Morono Y."/>
            <person name="Uchiyama I."/>
            <person name="Ito T."/>
            <person name="Fujiyama A."/>
            <person name="Inagaki F."/>
            <person name="Takami H."/>
        </authorList>
    </citation>
    <scope>NUCLEOTIDE SEQUENCE</scope>
    <source>
        <strain evidence="1">Expedition CK06-06</strain>
    </source>
</reference>
<organism evidence="1">
    <name type="scientific">marine sediment metagenome</name>
    <dbReference type="NCBI Taxonomy" id="412755"/>
    <lineage>
        <taxon>unclassified sequences</taxon>
        <taxon>metagenomes</taxon>
        <taxon>ecological metagenomes</taxon>
    </lineage>
</organism>
<dbReference type="Pfam" id="PF13252">
    <property type="entry name" value="Phage_capsid_3"/>
    <property type="match status" value="1"/>
</dbReference>
<comment type="caution">
    <text evidence="1">The sequence shown here is derived from an EMBL/GenBank/DDBJ whole genome shotgun (WGS) entry which is preliminary data.</text>
</comment>
<dbReference type="InterPro" id="IPR025267">
    <property type="entry name" value="ORF017-like"/>
</dbReference>
<name>X0Y1E8_9ZZZZ</name>
<protein>
    <submittedName>
        <fullName evidence="1">Uncharacterized protein</fullName>
    </submittedName>
</protein>